<name>A0A8K0HTJ5_9ROSA</name>
<feature type="compositionally biased region" description="Basic residues" evidence="4">
    <location>
        <begin position="539"/>
        <end position="558"/>
    </location>
</feature>
<proteinExistence type="predicted"/>
<dbReference type="SUPFAM" id="SSF54768">
    <property type="entry name" value="dsRNA-binding domain-like"/>
    <property type="match status" value="2"/>
</dbReference>
<dbReference type="GO" id="GO:0003723">
    <property type="term" value="F:RNA binding"/>
    <property type="evidence" value="ECO:0007669"/>
    <property type="project" value="UniProtKB-UniRule"/>
</dbReference>
<accession>A0A8K0HTJ5</accession>
<dbReference type="EMBL" id="VOIH02000001">
    <property type="protein sequence ID" value="KAF3457785.1"/>
    <property type="molecule type" value="Genomic_DNA"/>
</dbReference>
<dbReference type="SMART" id="SM00358">
    <property type="entry name" value="DSRM"/>
    <property type="match status" value="2"/>
</dbReference>
<dbReference type="OrthoDB" id="5988181at2759"/>
<evidence type="ECO:0000259" key="5">
    <source>
        <dbReference type="PROSITE" id="PS50137"/>
    </source>
</evidence>
<evidence type="ECO:0000256" key="4">
    <source>
        <dbReference type="SAM" id="MobiDB-lite"/>
    </source>
</evidence>
<sequence>MHTSAINIIIIIKLEVGKYDQLSVHSKVTGNPKSHKRPSLSWFAALIKKRLLPASPQPAPPLPASNRRNRQPLWPKSVILLELFREENKEESSSSDVWYPLFTQSMAQPHQLIMASRSSNFSQFQQTSQTLPPPPPSFPDPAWATALALALAPAQAPTDHTPVPSGSHGLPEHVMFKNRLQEYTHKSGILLPVYHTVNEGLQHLPKFRSTVVVDGESYTSPNSFLHRKMAEQDAARIALESVSKKIKDERCPLTLIKEDTLFCKSILIEFAVKINMEKPTYNTIQHEGLLPVFTSSLAFNGVSYTGGAARNKKEAEQLAARAAVLSLLGNSEFETILSEIIKSKIKLYGALDKVKHPCNDNTSIVSSIINTGHIAGIVPAKDSGAEATTAVNAPTTGSSVLPLSVYGVPTVATSVAAVATTEASSRQLPPHYEFNIVKRGPLSVGVEATTAVNAPTTGSSLLPVSVYGFPTVVSSAAAIASAEASSGQLPPHHEFNIVKQGPFPVGNNLPKPDYQAANVPIEFVHSIAEQRIGVGPSSAKKRRRNKYKANKRLRRNAQ</sequence>
<protein>
    <recommendedName>
        <fullName evidence="5">DRBM domain-containing protein</fullName>
    </recommendedName>
</protein>
<evidence type="ECO:0000256" key="2">
    <source>
        <dbReference type="ARBA" id="ARBA00022884"/>
    </source>
</evidence>
<keyword evidence="2 3" id="KW-0694">RNA-binding</keyword>
<keyword evidence="1" id="KW-0677">Repeat</keyword>
<evidence type="ECO:0000256" key="1">
    <source>
        <dbReference type="ARBA" id="ARBA00022737"/>
    </source>
</evidence>
<dbReference type="InterPro" id="IPR014720">
    <property type="entry name" value="dsRBD_dom"/>
</dbReference>
<feature type="domain" description="DRBM" evidence="5">
    <location>
        <begin position="262"/>
        <end position="329"/>
    </location>
</feature>
<keyword evidence="7" id="KW-1185">Reference proteome</keyword>
<reference evidence="6" key="1">
    <citation type="submission" date="2020-03" db="EMBL/GenBank/DDBJ databases">
        <title>A high-quality chromosome-level genome assembly of a woody plant with both climbing and erect habits, Rhamnella rubrinervis.</title>
        <authorList>
            <person name="Lu Z."/>
            <person name="Yang Y."/>
            <person name="Zhu X."/>
            <person name="Sun Y."/>
        </authorList>
    </citation>
    <scope>NUCLEOTIDE SEQUENCE</scope>
    <source>
        <strain evidence="6">BYM</strain>
        <tissue evidence="6">Leaf</tissue>
    </source>
</reference>
<dbReference type="PROSITE" id="PS50137">
    <property type="entry name" value="DS_RBD"/>
    <property type="match status" value="2"/>
</dbReference>
<evidence type="ECO:0000256" key="3">
    <source>
        <dbReference type="PROSITE-ProRule" id="PRU00266"/>
    </source>
</evidence>
<feature type="domain" description="DRBM" evidence="5">
    <location>
        <begin position="175"/>
        <end position="244"/>
    </location>
</feature>
<evidence type="ECO:0000313" key="7">
    <source>
        <dbReference type="Proteomes" id="UP000796880"/>
    </source>
</evidence>
<dbReference type="Pfam" id="PF00035">
    <property type="entry name" value="dsrm"/>
    <property type="match status" value="2"/>
</dbReference>
<dbReference type="PANTHER" id="PTHR46031:SF37">
    <property type="entry name" value="DRBM DOMAIN-CONTAINING PROTEIN"/>
    <property type="match status" value="1"/>
</dbReference>
<feature type="region of interest" description="Disordered" evidence="4">
    <location>
        <begin position="534"/>
        <end position="558"/>
    </location>
</feature>
<dbReference type="PANTHER" id="PTHR46031">
    <property type="match status" value="1"/>
</dbReference>
<dbReference type="Gene3D" id="3.30.160.20">
    <property type="match status" value="2"/>
</dbReference>
<comment type="caution">
    <text evidence="6">The sequence shown here is derived from an EMBL/GenBank/DDBJ whole genome shotgun (WGS) entry which is preliminary data.</text>
</comment>
<evidence type="ECO:0000313" key="6">
    <source>
        <dbReference type="EMBL" id="KAF3457785.1"/>
    </source>
</evidence>
<dbReference type="AlphaFoldDB" id="A0A8K0HTJ5"/>
<organism evidence="6 7">
    <name type="scientific">Rhamnella rubrinervis</name>
    <dbReference type="NCBI Taxonomy" id="2594499"/>
    <lineage>
        <taxon>Eukaryota</taxon>
        <taxon>Viridiplantae</taxon>
        <taxon>Streptophyta</taxon>
        <taxon>Embryophyta</taxon>
        <taxon>Tracheophyta</taxon>
        <taxon>Spermatophyta</taxon>
        <taxon>Magnoliopsida</taxon>
        <taxon>eudicotyledons</taxon>
        <taxon>Gunneridae</taxon>
        <taxon>Pentapetalae</taxon>
        <taxon>rosids</taxon>
        <taxon>fabids</taxon>
        <taxon>Rosales</taxon>
        <taxon>Rhamnaceae</taxon>
        <taxon>rhamnoid group</taxon>
        <taxon>Rhamneae</taxon>
        <taxon>Rhamnella</taxon>
    </lineage>
</organism>
<dbReference type="Proteomes" id="UP000796880">
    <property type="component" value="Unassembled WGS sequence"/>
</dbReference>
<gene>
    <name evidence="6" type="ORF">FNV43_RR02444</name>
</gene>